<reference evidence="5" key="4">
    <citation type="submission" date="2025-04" db="UniProtKB">
        <authorList>
            <consortium name="RefSeq"/>
        </authorList>
    </citation>
    <scope>IDENTIFICATION</scope>
    <source>
        <tissue evidence="5">Leaf</tissue>
    </source>
</reference>
<protein>
    <submittedName>
        <fullName evidence="5">Uncharacterized protein LOC116194844 isoform X1</fullName>
    </submittedName>
</protein>
<feature type="region of interest" description="Disordered" evidence="1">
    <location>
        <begin position="1"/>
        <end position="55"/>
    </location>
</feature>
<dbReference type="PANTHER" id="PTHR15960">
    <property type="entry name" value="LD44032P"/>
    <property type="match status" value="1"/>
</dbReference>
<organism evidence="2 3">
    <name type="scientific">Punica granatum</name>
    <name type="common">Pomegranate</name>
    <dbReference type="NCBI Taxonomy" id="22663"/>
    <lineage>
        <taxon>Eukaryota</taxon>
        <taxon>Viridiplantae</taxon>
        <taxon>Streptophyta</taxon>
        <taxon>Embryophyta</taxon>
        <taxon>Tracheophyta</taxon>
        <taxon>Spermatophyta</taxon>
        <taxon>Magnoliopsida</taxon>
        <taxon>eudicotyledons</taxon>
        <taxon>Gunneridae</taxon>
        <taxon>Pentapetalae</taxon>
        <taxon>rosids</taxon>
        <taxon>malvids</taxon>
        <taxon>Myrtales</taxon>
        <taxon>Lythraceae</taxon>
        <taxon>Punica</taxon>
    </lineage>
</organism>
<dbReference type="PANTHER" id="PTHR15960:SF5">
    <property type="entry name" value="LD44032P"/>
    <property type="match status" value="1"/>
</dbReference>
<dbReference type="GO" id="GO:0043162">
    <property type="term" value="P:ubiquitin-dependent protein catabolic process via the multivesicular body sorting pathway"/>
    <property type="evidence" value="ECO:0007669"/>
    <property type="project" value="InterPro"/>
</dbReference>
<accession>A0A218WRU3</accession>
<dbReference type="CDD" id="cd14316">
    <property type="entry name" value="UBA2_UBAP1_like"/>
    <property type="match status" value="1"/>
</dbReference>
<evidence type="ECO:0000313" key="2">
    <source>
        <dbReference type="EMBL" id="OWM75577.1"/>
    </source>
</evidence>
<keyword evidence="4" id="KW-1185">Reference proteome</keyword>
<gene>
    <name evidence="5" type="primary">LOC116194844</name>
    <name evidence="2" type="ORF">CDL15_Pgr021741</name>
</gene>
<dbReference type="OrthoDB" id="2018023at2759"/>
<feature type="compositionally biased region" description="Polar residues" evidence="1">
    <location>
        <begin position="1"/>
        <end position="21"/>
    </location>
</feature>
<evidence type="ECO:0000313" key="3">
    <source>
        <dbReference type="Proteomes" id="UP000197138"/>
    </source>
</evidence>
<dbReference type="AlphaFoldDB" id="A0A218WRU3"/>
<proteinExistence type="predicted"/>
<reference evidence="2" key="2">
    <citation type="submission" date="2017-06" db="EMBL/GenBank/DDBJ databases">
        <title>The pomegranate genome and the genomics of punicalagin biosynthesis.</title>
        <authorList>
            <person name="Xu C."/>
        </authorList>
    </citation>
    <scope>NUCLEOTIDE SEQUENCE [LARGE SCALE GENOMIC DNA]</scope>
    <source>
        <tissue evidence="2">Fresh leaf</tissue>
    </source>
</reference>
<dbReference type="InterPro" id="IPR038870">
    <property type="entry name" value="UBAP1"/>
</dbReference>
<evidence type="ECO:0000313" key="4">
    <source>
        <dbReference type="Proteomes" id="UP000515151"/>
    </source>
</evidence>
<dbReference type="GO" id="GO:0000813">
    <property type="term" value="C:ESCRT I complex"/>
    <property type="evidence" value="ECO:0007669"/>
    <property type="project" value="InterPro"/>
</dbReference>
<evidence type="ECO:0000256" key="1">
    <source>
        <dbReference type="SAM" id="MobiDB-lite"/>
    </source>
</evidence>
<reference evidence="4" key="3">
    <citation type="journal article" date="2020" name="Plant Biotechnol. J.">
        <title>The pomegranate (Punica granatum L.) draft genome dissects genetic divergence between soft- and hard-seeded cultivars.</title>
        <authorList>
            <person name="Luo X."/>
            <person name="Li H."/>
            <person name="Wu Z."/>
            <person name="Yao W."/>
            <person name="Zhao P."/>
            <person name="Cao D."/>
            <person name="Yu H."/>
            <person name="Li K."/>
            <person name="Poudel K."/>
            <person name="Zhao D."/>
            <person name="Zhang F."/>
            <person name="Xia X."/>
            <person name="Chen L."/>
            <person name="Wang Q."/>
            <person name="Jing D."/>
            <person name="Cao S."/>
        </authorList>
    </citation>
    <scope>NUCLEOTIDE SEQUENCE [LARGE SCALE GENOMIC DNA]</scope>
</reference>
<dbReference type="GO" id="GO:0043130">
    <property type="term" value="F:ubiquitin binding"/>
    <property type="evidence" value="ECO:0007669"/>
    <property type="project" value="InterPro"/>
</dbReference>
<dbReference type="EMBL" id="MTKT01003240">
    <property type="protein sequence ID" value="OWM75577.1"/>
    <property type="molecule type" value="Genomic_DNA"/>
</dbReference>
<dbReference type="GeneID" id="116194844"/>
<dbReference type="RefSeq" id="XP_031379603.1">
    <property type="nucleotide sequence ID" value="XM_031523743.1"/>
</dbReference>
<dbReference type="Proteomes" id="UP000197138">
    <property type="component" value="Unassembled WGS sequence"/>
</dbReference>
<dbReference type="Gene3D" id="1.20.120.1920">
    <property type="entry name" value="UBAP1 SOUBA domain"/>
    <property type="match status" value="1"/>
</dbReference>
<dbReference type="InterPro" id="IPR042575">
    <property type="entry name" value="UBAP1_C"/>
</dbReference>
<name>A0A218WRU3_PUNGR</name>
<sequence>MNYDYRTSAQHPSYRPSSVYGNSMYPRVASQHGQGTSAGRPAPSRHTTPLPPLSSSAELGVRVAIKPDYRINSPPLLSPQVADIPRSSFQFNFDFERKILAEAEKESQNWIKIAPENVPSRASRSCPSPSPGPREDPILSKYLASGLSREAVPFAVSAHGDNPAKVREFVNGYTLLREMGFPSTSIAEALIMYENDTDKALAHFLNSSS</sequence>
<evidence type="ECO:0000313" key="5">
    <source>
        <dbReference type="RefSeq" id="XP_031379603.1"/>
    </source>
</evidence>
<reference evidence="3" key="1">
    <citation type="journal article" date="2017" name="Plant J.">
        <title>The pomegranate (Punica granatum L.) genome and the genomics of punicalagin biosynthesis.</title>
        <authorList>
            <person name="Qin G."/>
            <person name="Xu C."/>
            <person name="Ming R."/>
            <person name="Tang H."/>
            <person name="Guyot R."/>
            <person name="Kramer E.M."/>
            <person name="Hu Y."/>
            <person name="Yi X."/>
            <person name="Qi Y."/>
            <person name="Xu X."/>
            <person name="Gao Z."/>
            <person name="Pan H."/>
            <person name="Jian J."/>
            <person name="Tian Y."/>
            <person name="Yue Z."/>
            <person name="Xu Y."/>
        </authorList>
    </citation>
    <scope>NUCLEOTIDE SEQUENCE [LARGE SCALE GENOMIC DNA]</scope>
    <source>
        <strain evidence="3">cv. Dabenzi</strain>
    </source>
</reference>
<dbReference type="Proteomes" id="UP000515151">
    <property type="component" value="Chromosome 2"/>
</dbReference>